<dbReference type="InterPro" id="IPR013325">
    <property type="entry name" value="RNA_pol_sigma_r2"/>
</dbReference>
<comment type="caution">
    <text evidence="8">The sequence shown here is derived from an EMBL/GenBank/DDBJ whole genome shotgun (WGS) entry which is preliminary data.</text>
</comment>
<dbReference type="InterPro" id="IPR013249">
    <property type="entry name" value="RNA_pol_sigma70_r4_t2"/>
</dbReference>
<dbReference type="InterPro" id="IPR036388">
    <property type="entry name" value="WH-like_DNA-bd_sf"/>
</dbReference>
<dbReference type="InterPro" id="IPR007627">
    <property type="entry name" value="RNA_pol_sigma70_r2"/>
</dbReference>
<organism evidence="8 9">
    <name type="scientific">Sphingomonas astaxanthinifaciens DSM 22298</name>
    <dbReference type="NCBI Taxonomy" id="1123267"/>
    <lineage>
        <taxon>Bacteria</taxon>
        <taxon>Pseudomonadati</taxon>
        <taxon>Pseudomonadota</taxon>
        <taxon>Alphaproteobacteria</taxon>
        <taxon>Sphingomonadales</taxon>
        <taxon>Sphingomonadaceae</taxon>
        <taxon>Sphingomonas</taxon>
    </lineage>
</organism>
<evidence type="ECO:0000259" key="6">
    <source>
        <dbReference type="Pfam" id="PF04542"/>
    </source>
</evidence>
<evidence type="ECO:0000256" key="3">
    <source>
        <dbReference type="ARBA" id="ARBA00023082"/>
    </source>
</evidence>
<dbReference type="SUPFAM" id="SSF88946">
    <property type="entry name" value="Sigma2 domain of RNA polymerase sigma factors"/>
    <property type="match status" value="1"/>
</dbReference>
<dbReference type="InterPro" id="IPR013324">
    <property type="entry name" value="RNA_pol_sigma_r3/r4-like"/>
</dbReference>
<feature type="domain" description="RNA polymerase sigma-70 region 2" evidence="6">
    <location>
        <begin position="13"/>
        <end position="76"/>
    </location>
</feature>
<dbReference type="Gene3D" id="1.10.10.10">
    <property type="entry name" value="Winged helix-like DNA-binding domain superfamily/Winged helix DNA-binding domain"/>
    <property type="match status" value="1"/>
</dbReference>
<feature type="domain" description="RNA polymerase sigma factor 70 region 4 type 2" evidence="7">
    <location>
        <begin position="115"/>
        <end position="167"/>
    </location>
</feature>
<keyword evidence="4" id="KW-0804">Transcription</keyword>
<evidence type="ECO:0000256" key="5">
    <source>
        <dbReference type="SAM" id="MobiDB-lite"/>
    </source>
</evidence>
<dbReference type="Pfam" id="PF04542">
    <property type="entry name" value="Sigma70_r2"/>
    <property type="match status" value="1"/>
</dbReference>
<keyword evidence="9" id="KW-1185">Reference proteome</keyword>
<accession>A0ABQ5Z4E8</accession>
<dbReference type="Pfam" id="PF08281">
    <property type="entry name" value="Sigma70_r4_2"/>
    <property type="match status" value="1"/>
</dbReference>
<evidence type="ECO:0000313" key="9">
    <source>
        <dbReference type="Proteomes" id="UP001156703"/>
    </source>
</evidence>
<evidence type="ECO:0000256" key="4">
    <source>
        <dbReference type="ARBA" id="ARBA00023163"/>
    </source>
</evidence>
<evidence type="ECO:0000313" key="8">
    <source>
        <dbReference type="EMBL" id="GLR46347.1"/>
    </source>
</evidence>
<evidence type="ECO:0000259" key="7">
    <source>
        <dbReference type="Pfam" id="PF08281"/>
    </source>
</evidence>
<keyword evidence="3" id="KW-0731">Sigma factor</keyword>
<dbReference type="PANTHER" id="PTHR43133">
    <property type="entry name" value="RNA POLYMERASE ECF-TYPE SIGMA FACTO"/>
    <property type="match status" value="1"/>
</dbReference>
<name>A0ABQ5Z4E8_9SPHN</name>
<keyword evidence="2" id="KW-0805">Transcription regulation</keyword>
<comment type="similarity">
    <text evidence="1">Belongs to the sigma-70 factor family. ECF subfamily.</text>
</comment>
<gene>
    <name evidence="8" type="ORF">GCM10007925_00580</name>
</gene>
<dbReference type="Proteomes" id="UP001156703">
    <property type="component" value="Unassembled WGS sequence"/>
</dbReference>
<evidence type="ECO:0000256" key="1">
    <source>
        <dbReference type="ARBA" id="ARBA00010641"/>
    </source>
</evidence>
<reference evidence="9" key="1">
    <citation type="journal article" date="2019" name="Int. J. Syst. Evol. Microbiol.">
        <title>The Global Catalogue of Microorganisms (GCM) 10K type strain sequencing project: providing services to taxonomists for standard genome sequencing and annotation.</title>
        <authorList>
            <consortium name="The Broad Institute Genomics Platform"/>
            <consortium name="The Broad Institute Genome Sequencing Center for Infectious Disease"/>
            <person name="Wu L."/>
            <person name="Ma J."/>
        </authorList>
    </citation>
    <scope>NUCLEOTIDE SEQUENCE [LARGE SCALE GENOMIC DNA]</scope>
    <source>
        <strain evidence="9">NBRC 102146</strain>
    </source>
</reference>
<proteinExistence type="inferred from homology"/>
<dbReference type="NCBIfam" id="TIGR02937">
    <property type="entry name" value="sigma70-ECF"/>
    <property type="match status" value="1"/>
</dbReference>
<dbReference type="RefSeq" id="WP_029940576.1">
    <property type="nucleotide sequence ID" value="NZ_BSOO01000001.1"/>
</dbReference>
<feature type="region of interest" description="Disordered" evidence="5">
    <location>
        <begin position="76"/>
        <end position="105"/>
    </location>
</feature>
<protein>
    <submittedName>
        <fullName evidence="8">DNA-directed RNA polymerase sigma-70 factor</fullName>
    </submittedName>
</protein>
<dbReference type="CDD" id="cd06171">
    <property type="entry name" value="Sigma70_r4"/>
    <property type="match status" value="1"/>
</dbReference>
<dbReference type="Gene3D" id="1.10.1740.10">
    <property type="match status" value="1"/>
</dbReference>
<dbReference type="InterPro" id="IPR014284">
    <property type="entry name" value="RNA_pol_sigma-70_dom"/>
</dbReference>
<dbReference type="PANTHER" id="PTHR43133:SF63">
    <property type="entry name" value="RNA POLYMERASE SIGMA FACTOR FECI-RELATED"/>
    <property type="match status" value="1"/>
</dbReference>
<dbReference type="EMBL" id="BSOO01000001">
    <property type="protein sequence ID" value="GLR46347.1"/>
    <property type="molecule type" value="Genomic_DNA"/>
</dbReference>
<keyword evidence="8" id="KW-0240">DNA-directed RNA polymerase</keyword>
<sequence>MALSSGLLDVLARERGAVRRFLIARTRSDALADDLMSELWVKARAAEGGEIGNATAYLYRMANNLVLDHLREERRRARREQDWTSEQIGPLPATGEAAAPDPSAEDRMIDADERRRLAEAIAALPEGARRVLRMHKLEGLSHGEVAESLGISRSAVEKHMAVAMTHLRRHLGGLR</sequence>
<evidence type="ECO:0000256" key="2">
    <source>
        <dbReference type="ARBA" id="ARBA00023015"/>
    </source>
</evidence>
<dbReference type="InterPro" id="IPR039425">
    <property type="entry name" value="RNA_pol_sigma-70-like"/>
</dbReference>
<dbReference type="SUPFAM" id="SSF88659">
    <property type="entry name" value="Sigma3 and sigma4 domains of RNA polymerase sigma factors"/>
    <property type="match status" value="1"/>
</dbReference>
<dbReference type="GO" id="GO:0000428">
    <property type="term" value="C:DNA-directed RNA polymerase complex"/>
    <property type="evidence" value="ECO:0007669"/>
    <property type="project" value="UniProtKB-KW"/>
</dbReference>